<accession>A0A1L9VLP7</accession>
<organism evidence="2 3">
    <name type="scientific">Aspergillus glaucus CBS 516.65</name>
    <dbReference type="NCBI Taxonomy" id="1160497"/>
    <lineage>
        <taxon>Eukaryota</taxon>
        <taxon>Fungi</taxon>
        <taxon>Dikarya</taxon>
        <taxon>Ascomycota</taxon>
        <taxon>Pezizomycotina</taxon>
        <taxon>Eurotiomycetes</taxon>
        <taxon>Eurotiomycetidae</taxon>
        <taxon>Eurotiales</taxon>
        <taxon>Aspergillaceae</taxon>
        <taxon>Aspergillus</taxon>
        <taxon>Aspergillus subgen. Aspergillus</taxon>
    </lineage>
</organism>
<name>A0A1L9VLP7_ASPGL</name>
<evidence type="ECO:0000259" key="1">
    <source>
        <dbReference type="Pfam" id="PF24539"/>
    </source>
</evidence>
<protein>
    <recommendedName>
        <fullName evidence="1">DUF7600 domain-containing protein</fullName>
    </recommendedName>
</protein>
<evidence type="ECO:0000313" key="3">
    <source>
        <dbReference type="Proteomes" id="UP000184300"/>
    </source>
</evidence>
<evidence type="ECO:0000313" key="2">
    <source>
        <dbReference type="EMBL" id="OJJ84811.1"/>
    </source>
</evidence>
<dbReference type="Proteomes" id="UP000184300">
    <property type="component" value="Unassembled WGS sequence"/>
</dbReference>
<dbReference type="InterPro" id="IPR056021">
    <property type="entry name" value="DUF7600"/>
</dbReference>
<dbReference type="EMBL" id="KV878896">
    <property type="protein sequence ID" value="OJJ84811.1"/>
    <property type="molecule type" value="Genomic_DNA"/>
</dbReference>
<dbReference type="VEuPathDB" id="FungiDB:ASPGLDRAFT_35268"/>
<reference evidence="3" key="1">
    <citation type="journal article" date="2017" name="Genome Biol.">
        <title>Comparative genomics reveals high biological diversity and specific adaptations in the industrially and medically important fungal genus Aspergillus.</title>
        <authorList>
            <person name="de Vries R.P."/>
            <person name="Riley R."/>
            <person name="Wiebenga A."/>
            <person name="Aguilar-Osorio G."/>
            <person name="Amillis S."/>
            <person name="Uchima C.A."/>
            <person name="Anderluh G."/>
            <person name="Asadollahi M."/>
            <person name="Askin M."/>
            <person name="Barry K."/>
            <person name="Battaglia E."/>
            <person name="Bayram O."/>
            <person name="Benocci T."/>
            <person name="Braus-Stromeyer S.A."/>
            <person name="Caldana C."/>
            <person name="Canovas D."/>
            <person name="Cerqueira G.C."/>
            <person name="Chen F."/>
            <person name="Chen W."/>
            <person name="Choi C."/>
            <person name="Clum A."/>
            <person name="Dos Santos R.A."/>
            <person name="Damasio A.R."/>
            <person name="Diallinas G."/>
            <person name="Emri T."/>
            <person name="Fekete E."/>
            <person name="Flipphi M."/>
            <person name="Freyberg S."/>
            <person name="Gallo A."/>
            <person name="Gournas C."/>
            <person name="Habgood R."/>
            <person name="Hainaut M."/>
            <person name="Harispe M.L."/>
            <person name="Henrissat B."/>
            <person name="Hilden K.S."/>
            <person name="Hope R."/>
            <person name="Hossain A."/>
            <person name="Karabika E."/>
            <person name="Karaffa L."/>
            <person name="Karanyi Z."/>
            <person name="Krasevec N."/>
            <person name="Kuo A."/>
            <person name="Kusch H."/>
            <person name="LaButti K."/>
            <person name="Lagendijk E.L."/>
            <person name="Lapidus A."/>
            <person name="Levasseur A."/>
            <person name="Lindquist E."/>
            <person name="Lipzen A."/>
            <person name="Logrieco A.F."/>
            <person name="MacCabe A."/>
            <person name="Maekelae M.R."/>
            <person name="Malavazi I."/>
            <person name="Melin P."/>
            <person name="Meyer V."/>
            <person name="Mielnichuk N."/>
            <person name="Miskei M."/>
            <person name="Molnar A.P."/>
            <person name="Mule G."/>
            <person name="Ngan C.Y."/>
            <person name="Orejas M."/>
            <person name="Orosz E."/>
            <person name="Ouedraogo J.P."/>
            <person name="Overkamp K.M."/>
            <person name="Park H.-S."/>
            <person name="Perrone G."/>
            <person name="Piumi F."/>
            <person name="Punt P.J."/>
            <person name="Ram A.F."/>
            <person name="Ramon A."/>
            <person name="Rauscher S."/>
            <person name="Record E."/>
            <person name="Riano-Pachon D.M."/>
            <person name="Robert V."/>
            <person name="Roehrig J."/>
            <person name="Ruller R."/>
            <person name="Salamov A."/>
            <person name="Salih N.S."/>
            <person name="Samson R.A."/>
            <person name="Sandor E."/>
            <person name="Sanguinetti M."/>
            <person name="Schuetze T."/>
            <person name="Sepcic K."/>
            <person name="Shelest E."/>
            <person name="Sherlock G."/>
            <person name="Sophianopoulou V."/>
            <person name="Squina F.M."/>
            <person name="Sun H."/>
            <person name="Susca A."/>
            <person name="Todd R.B."/>
            <person name="Tsang A."/>
            <person name="Unkles S.E."/>
            <person name="van de Wiele N."/>
            <person name="van Rossen-Uffink D."/>
            <person name="Oliveira J.V."/>
            <person name="Vesth T.C."/>
            <person name="Visser J."/>
            <person name="Yu J.-H."/>
            <person name="Zhou M."/>
            <person name="Andersen M.R."/>
            <person name="Archer D.B."/>
            <person name="Baker S.E."/>
            <person name="Benoit I."/>
            <person name="Brakhage A.A."/>
            <person name="Braus G.H."/>
            <person name="Fischer R."/>
            <person name="Frisvad J.C."/>
            <person name="Goldman G.H."/>
            <person name="Houbraken J."/>
            <person name="Oakley B."/>
            <person name="Pocsi I."/>
            <person name="Scazzocchio C."/>
            <person name="Seiboth B."/>
            <person name="vanKuyk P.A."/>
            <person name="Wortman J."/>
            <person name="Dyer P.S."/>
            <person name="Grigoriev I.V."/>
        </authorList>
    </citation>
    <scope>NUCLEOTIDE SEQUENCE [LARGE SCALE GENOMIC DNA]</scope>
    <source>
        <strain evidence="3">CBS 516.65</strain>
    </source>
</reference>
<feature type="domain" description="DUF7600" evidence="1">
    <location>
        <begin position="38"/>
        <end position="160"/>
    </location>
</feature>
<dbReference type="Pfam" id="PF24539">
    <property type="entry name" value="DUF7600"/>
    <property type="match status" value="1"/>
</dbReference>
<sequence>MQVPSDGDGNQCIECFHKNDEKILGPLTAHYRTKDNKYSKEVYIGQFIVSVGAFVIRDSESERTYISGIGLFFADRPSVTFGYKSLESYLFDAKPFGGINLAFTDVGIHALQILADSSASTWTGTPTDATDRIKKLVLDEMDILNSCFDSTELMTLEIRGGLTMRDARGAHV</sequence>
<dbReference type="AlphaFoldDB" id="A0A1L9VLP7"/>
<keyword evidence="3" id="KW-1185">Reference proteome</keyword>
<gene>
    <name evidence="2" type="ORF">ASPGLDRAFT_35268</name>
</gene>
<dbReference type="RefSeq" id="XP_022401509.1">
    <property type="nucleotide sequence ID" value="XM_022544540.1"/>
</dbReference>
<proteinExistence type="predicted"/>
<dbReference type="GeneID" id="34460801"/>